<dbReference type="EMBL" id="JH413840">
    <property type="protein sequence ID" value="EHL30006.1"/>
    <property type="molecule type" value="Genomic_DNA"/>
</dbReference>
<dbReference type="Proteomes" id="UP000002770">
    <property type="component" value="Unassembled WGS sequence"/>
</dbReference>
<protein>
    <submittedName>
        <fullName evidence="1">Uncharacterized protein</fullName>
    </submittedName>
</protein>
<proteinExistence type="predicted"/>
<dbReference type="InParanoid" id="G9ERT8"/>
<dbReference type="RefSeq" id="WP_006871894.1">
    <property type="nucleotide sequence ID" value="NZ_JH413840.1"/>
</dbReference>
<keyword evidence="2" id="KW-1185">Reference proteome</keyword>
<name>G9ERT8_9GAMM</name>
<evidence type="ECO:0000313" key="2">
    <source>
        <dbReference type="Proteomes" id="UP000002770"/>
    </source>
</evidence>
<dbReference type="eggNOG" id="ENOG50335XC">
    <property type="taxonomic scope" value="Bacteria"/>
</dbReference>
<dbReference type="AlphaFoldDB" id="G9ERT8"/>
<dbReference type="STRING" id="658187.LDG_8006"/>
<organism evidence="1 2">
    <name type="scientific">Legionella drancourtii LLAP12</name>
    <dbReference type="NCBI Taxonomy" id="658187"/>
    <lineage>
        <taxon>Bacteria</taxon>
        <taxon>Pseudomonadati</taxon>
        <taxon>Pseudomonadota</taxon>
        <taxon>Gammaproteobacteria</taxon>
        <taxon>Legionellales</taxon>
        <taxon>Legionellaceae</taxon>
        <taxon>Legionella</taxon>
    </lineage>
</organism>
<evidence type="ECO:0000313" key="1">
    <source>
        <dbReference type="EMBL" id="EHL30006.1"/>
    </source>
</evidence>
<sequence length="156" mass="17474">MSKLVNVKEATEHDQKIVKTNCFKQILIHENALANNSYKDENFNLNEAEQFTHEAIGELNANNGMQSMLAAQMLSIHKLQQKTMCYAQNINNIKLEKQYINSAIKLSNCFVQQANLLAKLQGIGGQKITVERVEVHQGGQAIVGNIHRGLGDKEKI</sequence>
<accession>G9ERT8</accession>
<gene>
    <name evidence="1" type="ORF">LDG_8006</name>
</gene>
<reference evidence="1 2" key="1">
    <citation type="journal article" date="2011" name="BMC Genomics">
        <title>Insight into cross-talk between intra-amoebal pathogens.</title>
        <authorList>
            <person name="Gimenez G."/>
            <person name="Bertelli C."/>
            <person name="Moliner C."/>
            <person name="Robert C."/>
            <person name="Raoult D."/>
            <person name="Fournier P.E."/>
            <person name="Greub G."/>
        </authorList>
    </citation>
    <scope>NUCLEOTIDE SEQUENCE [LARGE SCALE GENOMIC DNA]</scope>
    <source>
        <strain evidence="1 2">LLAP12</strain>
    </source>
</reference>
<dbReference type="HOGENOM" id="CLU_1693310_0_0_6"/>